<feature type="region of interest" description="Disordered" evidence="1">
    <location>
        <begin position="1"/>
        <end position="29"/>
    </location>
</feature>
<evidence type="ECO:0000256" key="1">
    <source>
        <dbReference type="SAM" id="MobiDB-lite"/>
    </source>
</evidence>
<dbReference type="AlphaFoldDB" id="A0A562IWM0"/>
<keyword evidence="2" id="KW-1133">Transmembrane helix</keyword>
<name>A0A562IWM0_9ACTN</name>
<keyword evidence="4" id="KW-1185">Reference proteome</keyword>
<reference evidence="3 4" key="1">
    <citation type="submission" date="2019-07" db="EMBL/GenBank/DDBJ databases">
        <title>R&amp;d 2014.</title>
        <authorList>
            <person name="Klenk H.-P."/>
        </authorList>
    </citation>
    <scope>NUCLEOTIDE SEQUENCE [LARGE SCALE GENOMIC DNA]</scope>
    <source>
        <strain evidence="3 4">DSM 45764</strain>
    </source>
</reference>
<dbReference type="OrthoDB" id="5187529at2"/>
<sequence>MTRTVGSAPPDGPTALPAETTTTDPGGADRTADLVVRGTTTLLVLVLLTQRLLIPVGASPVQVSLLLTYGVVGLLVIGGLFRVDQLRAELLGLAAVLCLAATVVASVTGATVSVTSLGLLLALYLLWTLRVGPGHTETLQRVARNFVLVMVVFALIGVAQLASQLVGLWSYTDYLGELLPRDFYSQTYNTNIPLAYGSDVHKGNAFVFLEPSFLSQFCALGAIVAVVSRAPSWQVVVLVAGVFSAVSGTGIILLLCAGVLVLVRAWWLIRPVHLVTLGALALGVLVSPVAPLLLERVGETGQTGSSGYLRFVQPYTEVANAMIAEPMRFLVGAGAGSVERLLPSVRDGELGQAVVYTIVPKLLFEYGLLAGGAFVLFIVLALLDRGAWRVVPGSVLVMIFFLSGSLLQPHTAIVAWLLTGLWAGQETRIDLLPRHRRPSRAGVRRHRRADRPVPLPLT</sequence>
<feature type="transmembrane region" description="Helical" evidence="2">
    <location>
        <begin position="395"/>
        <end position="418"/>
    </location>
</feature>
<feature type="transmembrane region" description="Helical" evidence="2">
    <location>
        <begin position="362"/>
        <end position="383"/>
    </location>
</feature>
<feature type="transmembrane region" description="Helical" evidence="2">
    <location>
        <begin position="93"/>
        <end position="126"/>
    </location>
</feature>
<accession>A0A562IWM0</accession>
<evidence type="ECO:0008006" key="5">
    <source>
        <dbReference type="Google" id="ProtNLM"/>
    </source>
</evidence>
<feature type="transmembrane region" description="Helical" evidence="2">
    <location>
        <begin position="235"/>
        <end position="267"/>
    </location>
</feature>
<keyword evidence="2" id="KW-0812">Transmembrane</keyword>
<feature type="transmembrane region" description="Helical" evidence="2">
    <location>
        <begin position="61"/>
        <end position="81"/>
    </location>
</feature>
<feature type="transmembrane region" description="Helical" evidence="2">
    <location>
        <begin position="273"/>
        <end position="294"/>
    </location>
</feature>
<comment type="caution">
    <text evidence="3">The sequence shown here is derived from an EMBL/GenBank/DDBJ whole genome shotgun (WGS) entry which is preliminary data.</text>
</comment>
<proteinExistence type="predicted"/>
<dbReference type="RefSeq" id="WP_153360495.1">
    <property type="nucleotide sequence ID" value="NZ_ML762494.1"/>
</dbReference>
<feature type="transmembrane region" description="Helical" evidence="2">
    <location>
        <begin position="146"/>
        <end position="171"/>
    </location>
</feature>
<dbReference type="Proteomes" id="UP000321490">
    <property type="component" value="Unassembled WGS sequence"/>
</dbReference>
<keyword evidence="2" id="KW-0472">Membrane</keyword>
<dbReference type="EMBL" id="VLKF01000001">
    <property type="protein sequence ID" value="TWH75378.1"/>
    <property type="molecule type" value="Genomic_DNA"/>
</dbReference>
<feature type="transmembrane region" description="Helical" evidence="2">
    <location>
        <begin position="205"/>
        <end position="228"/>
    </location>
</feature>
<evidence type="ECO:0000313" key="3">
    <source>
        <dbReference type="EMBL" id="TWH75378.1"/>
    </source>
</evidence>
<evidence type="ECO:0000313" key="4">
    <source>
        <dbReference type="Proteomes" id="UP000321490"/>
    </source>
</evidence>
<organism evidence="3 4">
    <name type="scientific">Modestobacter roseus</name>
    <dbReference type="NCBI Taxonomy" id="1181884"/>
    <lineage>
        <taxon>Bacteria</taxon>
        <taxon>Bacillati</taxon>
        <taxon>Actinomycetota</taxon>
        <taxon>Actinomycetes</taxon>
        <taxon>Geodermatophilales</taxon>
        <taxon>Geodermatophilaceae</taxon>
        <taxon>Modestobacter</taxon>
    </lineage>
</organism>
<gene>
    <name evidence="3" type="ORF">JD78_03934</name>
</gene>
<protein>
    <recommendedName>
        <fullName evidence="5">O-antigen ligase</fullName>
    </recommendedName>
</protein>
<evidence type="ECO:0000256" key="2">
    <source>
        <dbReference type="SAM" id="Phobius"/>
    </source>
</evidence>